<reference evidence="10" key="1">
    <citation type="journal article" date="2019" name="Int. J. Syst. Evol. Microbiol.">
        <title>The Global Catalogue of Microorganisms (GCM) 10K type strain sequencing project: providing services to taxonomists for standard genome sequencing and annotation.</title>
        <authorList>
            <consortium name="The Broad Institute Genomics Platform"/>
            <consortium name="The Broad Institute Genome Sequencing Center for Infectious Disease"/>
            <person name="Wu L."/>
            <person name="Ma J."/>
        </authorList>
    </citation>
    <scope>NUCLEOTIDE SEQUENCE [LARGE SCALE GENOMIC DNA]</scope>
    <source>
        <strain evidence="10">CGMCC 4.7393</strain>
    </source>
</reference>
<dbReference type="Proteomes" id="UP001596405">
    <property type="component" value="Unassembled WGS sequence"/>
</dbReference>
<dbReference type="SUPFAM" id="SSF51445">
    <property type="entry name" value="(Trans)glycosidases"/>
    <property type="match status" value="1"/>
</dbReference>
<evidence type="ECO:0000256" key="5">
    <source>
        <dbReference type="ARBA" id="ARBA00022801"/>
    </source>
</evidence>
<dbReference type="Pfam" id="PF22848">
    <property type="entry name" value="ASD1_dom"/>
    <property type="match status" value="1"/>
</dbReference>
<name>A0ABW2DKX2_9BACT</name>
<evidence type="ECO:0000256" key="7">
    <source>
        <dbReference type="ARBA" id="ARBA00023295"/>
    </source>
</evidence>
<keyword evidence="10" id="KW-1185">Reference proteome</keyword>
<dbReference type="InterPro" id="IPR010720">
    <property type="entry name" value="Alpha-L-AF_C"/>
</dbReference>
<dbReference type="PANTHER" id="PTHR43576:SF3">
    <property type="entry name" value="ALPHA-L-ARABINOFURANOSIDASE C"/>
    <property type="match status" value="1"/>
</dbReference>
<dbReference type="InterPro" id="IPR055235">
    <property type="entry name" value="ASD1_cat"/>
</dbReference>
<organism evidence="9 10">
    <name type="scientific">Rufibacter roseus</name>
    <dbReference type="NCBI Taxonomy" id="1567108"/>
    <lineage>
        <taxon>Bacteria</taxon>
        <taxon>Pseudomonadati</taxon>
        <taxon>Bacteroidota</taxon>
        <taxon>Cytophagia</taxon>
        <taxon>Cytophagales</taxon>
        <taxon>Hymenobacteraceae</taxon>
        <taxon>Rufibacter</taxon>
    </lineage>
</organism>
<comment type="subunit">
    <text evidence="3">Homohexamer; trimer of dimers.</text>
</comment>
<dbReference type="InterPro" id="IPR017853">
    <property type="entry name" value="GH"/>
</dbReference>
<dbReference type="EMBL" id="JBHSYQ010000003">
    <property type="protein sequence ID" value="MFC6997233.1"/>
    <property type="molecule type" value="Genomic_DNA"/>
</dbReference>
<dbReference type="SUPFAM" id="SSF51011">
    <property type="entry name" value="Glycosyl hydrolase domain"/>
    <property type="match status" value="1"/>
</dbReference>
<dbReference type="EC" id="3.2.1.55" evidence="4"/>
<comment type="caution">
    <text evidence="9">The sequence shown here is derived from an EMBL/GenBank/DDBJ whole genome shotgun (WGS) entry which is preliminary data.</text>
</comment>
<keyword evidence="5" id="KW-0378">Hydrolase</keyword>
<evidence type="ECO:0000313" key="9">
    <source>
        <dbReference type="EMBL" id="MFC6997233.1"/>
    </source>
</evidence>
<evidence type="ECO:0000256" key="1">
    <source>
        <dbReference type="ARBA" id="ARBA00001462"/>
    </source>
</evidence>
<keyword evidence="7" id="KW-0326">Glycosidase</keyword>
<dbReference type="SMART" id="SM00813">
    <property type="entry name" value="Alpha-L-AF_C"/>
    <property type="match status" value="1"/>
</dbReference>
<dbReference type="RefSeq" id="WP_066615395.1">
    <property type="nucleotide sequence ID" value="NZ_JBHSYQ010000003.1"/>
</dbReference>
<dbReference type="InterPro" id="IPR013780">
    <property type="entry name" value="Glyco_hydro_b"/>
</dbReference>
<evidence type="ECO:0000256" key="4">
    <source>
        <dbReference type="ARBA" id="ARBA00012670"/>
    </source>
</evidence>
<comment type="catalytic activity">
    <reaction evidence="1">
        <text>Hydrolysis of terminal non-reducing alpha-L-arabinofuranoside residues in alpha-L-arabinosides.</text>
        <dbReference type="EC" id="3.2.1.55"/>
    </reaction>
</comment>
<feature type="domain" description="Alpha-L-arabinofuranosidase C-terminal" evidence="8">
    <location>
        <begin position="305"/>
        <end position="502"/>
    </location>
</feature>
<evidence type="ECO:0000259" key="8">
    <source>
        <dbReference type="SMART" id="SM00813"/>
    </source>
</evidence>
<accession>A0ABW2DKX2</accession>
<evidence type="ECO:0000256" key="3">
    <source>
        <dbReference type="ARBA" id="ARBA00011165"/>
    </source>
</evidence>
<evidence type="ECO:0000256" key="6">
    <source>
        <dbReference type="ARBA" id="ARBA00023277"/>
    </source>
</evidence>
<comment type="similarity">
    <text evidence="2">Belongs to the glycosyl hydrolase 51 family.</text>
</comment>
<evidence type="ECO:0000256" key="2">
    <source>
        <dbReference type="ARBA" id="ARBA00007186"/>
    </source>
</evidence>
<dbReference type="PANTHER" id="PTHR43576">
    <property type="entry name" value="ALPHA-L-ARABINOFURANOSIDASE C-RELATED"/>
    <property type="match status" value="1"/>
</dbReference>
<sequence length="512" mass="57903">MERREFVKLSAGLAVTSVVGPSFIFRPEEYAEASVLVHPKREIGRVDKKVYGHFLEHVENVVYKGIFDPKSPLSDDLGLRLDVIQAIKDMGGAHTLRWPGGNFVSYYHWKDGIGPREKRPEKFSVVWSEMESNQFGTDEYMALCKKLDCEPFITANMGNGTIEEACEWVAYCKNKKDMPPVKIWGLGNEHFGPWQVGHYTAEQYGRMAQQYGLFMRNVDPSIKYVGVGFTEPEWNETVLKHSGEYMDWMTIHLYGHRNFLEGKDDFDQLVATPFFFEKEIKEIEGTLEAYEKTSNRKEPIQICLEEWNDRHLNKDKLLRNSPRNIVDALFVAGIFNACLRNASRVTMTNYVFLLNAHAPIMVLDNGVLKSATFDVYRLFSTVMEQVAVKADVKCNTFTTTLSQSPGYRIEPPTVTAPRLDVSATVSPDGKKLVLSLLNLEKNKPVRVKLDVAGQKLAKSGTLHTLYTKDMTAINTVQNPNTVRSVSKALKGAVTSVELLPHSVNFLELSLEA</sequence>
<keyword evidence="6" id="KW-0119">Carbohydrate metabolism</keyword>
<dbReference type="Gene3D" id="2.60.40.1180">
    <property type="entry name" value="Golgi alpha-mannosidase II"/>
    <property type="match status" value="1"/>
</dbReference>
<dbReference type="Gene3D" id="3.20.20.80">
    <property type="entry name" value="Glycosidases"/>
    <property type="match status" value="1"/>
</dbReference>
<gene>
    <name evidence="9" type="ORF">ACFQHR_06330</name>
</gene>
<dbReference type="Pfam" id="PF06964">
    <property type="entry name" value="Alpha-L-AF_C"/>
    <property type="match status" value="1"/>
</dbReference>
<proteinExistence type="inferred from homology"/>
<evidence type="ECO:0000313" key="10">
    <source>
        <dbReference type="Proteomes" id="UP001596405"/>
    </source>
</evidence>
<protein>
    <recommendedName>
        <fullName evidence="4">non-reducing end alpha-L-arabinofuranosidase</fullName>
        <ecNumber evidence="4">3.2.1.55</ecNumber>
    </recommendedName>
</protein>